<name>E4RR88_LEAB4</name>
<evidence type="ECO:0000313" key="3">
    <source>
        <dbReference type="Proteomes" id="UP000007435"/>
    </source>
</evidence>
<reference evidence="2 3" key="2">
    <citation type="journal article" date="2011" name="Stand. Genomic Sci.">
        <title>Complete genome sequence of Leadbetterella byssophila type strain (4M15).</title>
        <authorList>
            <person name="Abt B."/>
            <person name="Teshima H."/>
            <person name="Lucas S."/>
            <person name="Lapidus A."/>
            <person name="Del Rio T.G."/>
            <person name="Nolan M."/>
            <person name="Tice H."/>
            <person name="Cheng J.F."/>
            <person name="Pitluck S."/>
            <person name="Liolios K."/>
            <person name="Pagani I."/>
            <person name="Ivanova N."/>
            <person name="Mavromatis K."/>
            <person name="Pati A."/>
            <person name="Tapia R."/>
            <person name="Han C."/>
            <person name="Goodwin L."/>
            <person name="Chen A."/>
            <person name="Palaniappan K."/>
            <person name="Land M."/>
            <person name="Hauser L."/>
            <person name="Chang Y.J."/>
            <person name="Jeffries C.D."/>
            <person name="Rohde M."/>
            <person name="Goker M."/>
            <person name="Tindall B.J."/>
            <person name="Detter J.C."/>
            <person name="Woyke T."/>
            <person name="Bristow J."/>
            <person name="Eisen J.A."/>
            <person name="Markowitz V."/>
            <person name="Hugenholtz P."/>
            <person name="Klenk H.P."/>
            <person name="Kyrpides N.C."/>
        </authorList>
    </citation>
    <scope>NUCLEOTIDE SEQUENCE [LARGE SCALE GENOMIC DNA]</scope>
    <source>
        <strain evidence="3">DSM 17132 / JCM 16389 / KACC 11308 / NBRC 106382 / 4M15</strain>
    </source>
</reference>
<accession>E4RR88</accession>
<gene>
    <name evidence="2" type="ordered locus">Lbys_1872</name>
</gene>
<feature type="transmembrane region" description="Helical" evidence="1">
    <location>
        <begin position="12"/>
        <end position="31"/>
    </location>
</feature>
<keyword evidence="3" id="KW-1185">Reference proteome</keyword>
<sequence>MFFKNQIQVRDIVSLLFLSIVAMAFTSFGSFHPGEMGFWFSISFAVFTVGFIRYFLNKYQRKEK</sequence>
<dbReference type="STRING" id="649349.Lbys_1872"/>
<organism evidence="2 3">
    <name type="scientific">Leadbetterella byssophila (strain DSM 17132 / JCM 16389 / KACC 11308 / NBRC 106382 / 4M15)</name>
    <dbReference type="NCBI Taxonomy" id="649349"/>
    <lineage>
        <taxon>Bacteria</taxon>
        <taxon>Pseudomonadati</taxon>
        <taxon>Bacteroidota</taxon>
        <taxon>Cytophagia</taxon>
        <taxon>Cytophagales</taxon>
        <taxon>Leadbetterellaceae</taxon>
        <taxon>Leadbetterella</taxon>
    </lineage>
</organism>
<keyword evidence="1" id="KW-1133">Transmembrane helix</keyword>
<protein>
    <submittedName>
        <fullName evidence="2">Uncharacterized protein</fullName>
    </submittedName>
</protein>
<dbReference type="KEGG" id="lby:Lbys_1872"/>
<dbReference type="AlphaFoldDB" id="E4RR88"/>
<dbReference type="Proteomes" id="UP000007435">
    <property type="component" value="Chromosome"/>
</dbReference>
<feature type="transmembrane region" description="Helical" evidence="1">
    <location>
        <begin position="37"/>
        <end position="56"/>
    </location>
</feature>
<dbReference type="HOGENOM" id="CLU_2862252_0_0_10"/>
<keyword evidence="1" id="KW-0812">Transmembrane</keyword>
<evidence type="ECO:0000256" key="1">
    <source>
        <dbReference type="SAM" id="Phobius"/>
    </source>
</evidence>
<reference key="1">
    <citation type="submission" date="2010-11" db="EMBL/GenBank/DDBJ databases">
        <title>The complete genome of Leadbetterella byssophila DSM 17132.</title>
        <authorList>
            <consortium name="US DOE Joint Genome Institute (JGI-PGF)"/>
            <person name="Lucas S."/>
            <person name="Copeland A."/>
            <person name="Lapidus A."/>
            <person name="Glavina del Rio T."/>
            <person name="Dalin E."/>
            <person name="Tice H."/>
            <person name="Bruce D."/>
            <person name="Goodwin L."/>
            <person name="Pitluck S."/>
            <person name="Kyrpides N."/>
            <person name="Mavromatis K."/>
            <person name="Ivanova N."/>
            <person name="Teshima H."/>
            <person name="Brettin T."/>
            <person name="Detter J.C."/>
            <person name="Han C."/>
            <person name="Tapia R."/>
            <person name="Land M."/>
            <person name="Hauser L."/>
            <person name="Markowitz V."/>
            <person name="Cheng J.-F."/>
            <person name="Hugenholtz P."/>
            <person name="Woyke T."/>
            <person name="Wu D."/>
            <person name="Tindall B."/>
            <person name="Pomrenke H.G."/>
            <person name="Brambilla E."/>
            <person name="Klenk H.-P."/>
            <person name="Eisen J.A."/>
        </authorList>
    </citation>
    <scope>NUCLEOTIDE SEQUENCE [LARGE SCALE GENOMIC DNA]</scope>
    <source>
        <strain>DSM 17132</strain>
    </source>
</reference>
<keyword evidence="1" id="KW-0472">Membrane</keyword>
<dbReference type="EMBL" id="CP002305">
    <property type="protein sequence ID" value="ADQ17574.1"/>
    <property type="molecule type" value="Genomic_DNA"/>
</dbReference>
<evidence type="ECO:0000313" key="2">
    <source>
        <dbReference type="EMBL" id="ADQ17574.1"/>
    </source>
</evidence>
<proteinExistence type="predicted"/>